<organism evidence="6 7">
    <name type="scientific">Staphylotrichum longicolle</name>
    <dbReference type="NCBI Taxonomy" id="669026"/>
    <lineage>
        <taxon>Eukaryota</taxon>
        <taxon>Fungi</taxon>
        <taxon>Dikarya</taxon>
        <taxon>Ascomycota</taxon>
        <taxon>Pezizomycotina</taxon>
        <taxon>Sordariomycetes</taxon>
        <taxon>Sordariomycetidae</taxon>
        <taxon>Sordariales</taxon>
        <taxon>Chaetomiaceae</taxon>
        <taxon>Staphylotrichum</taxon>
    </lineage>
</organism>
<dbReference type="SUPFAM" id="SSF53448">
    <property type="entry name" value="Nucleotide-diphospho-sugar transferases"/>
    <property type="match status" value="1"/>
</dbReference>
<evidence type="ECO:0000313" key="7">
    <source>
        <dbReference type="Proteomes" id="UP001197093"/>
    </source>
</evidence>
<comment type="subcellular location">
    <subcellularLocation>
        <location evidence="1">Membrane</location>
        <topology evidence="1">Multi-pass membrane protein</topology>
    </subcellularLocation>
</comment>
<dbReference type="PANTHER" id="PTHR31121:SF2">
    <property type="entry name" value="MANNOSYLTRANSFERASE KTR5-RELATED"/>
    <property type="match status" value="1"/>
</dbReference>
<dbReference type="InterPro" id="IPR029044">
    <property type="entry name" value="Nucleotide-diphossugar_trans"/>
</dbReference>
<dbReference type="Pfam" id="PF01793">
    <property type="entry name" value="Glyco_transf_15"/>
    <property type="match status" value="1"/>
</dbReference>
<feature type="transmembrane region" description="Helical" evidence="5">
    <location>
        <begin position="235"/>
        <end position="253"/>
    </location>
</feature>
<keyword evidence="5" id="KW-1133">Transmembrane helix</keyword>
<dbReference type="AlphaFoldDB" id="A0AAD4F717"/>
<dbReference type="GO" id="GO:0000026">
    <property type="term" value="F:alpha-1,2-mannosyltransferase activity"/>
    <property type="evidence" value="ECO:0007669"/>
    <property type="project" value="TreeGrafter"/>
</dbReference>
<feature type="transmembrane region" description="Helical" evidence="5">
    <location>
        <begin position="53"/>
        <end position="71"/>
    </location>
</feature>
<feature type="transmembrane region" description="Helical" evidence="5">
    <location>
        <begin position="146"/>
        <end position="166"/>
    </location>
</feature>
<evidence type="ECO:0000256" key="3">
    <source>
        <dbReference type="ARBA" id="ARBA00022676"/>
    </source>
</evidence>
<keyword evidence="3" id="KW-0328">Glycosyltransferase</keyword>
<sequence length="665" mass="74891">MNSGGAAPSFGPVIAGVLTEELGWRWIFWFLVILTGTYLIVVIFLLPETQRKLVGNVIIIGSITYTVKMTLQMSLAAQCIDIYHLDYLQAGLIYLPSGVGGALAAYSTGKLLDWNLKRFTTRHGREGGYRRGDDISDFPIEQARFAGIYTLITISAVGTAAYGVVLNERTHIAAPLVMQFITGATTSSLFTLCGTLLTDLNPHASATVQASYNLMKFLPVAMVRRVRRPARRVRIILKGAGLVLVLCILEALLHEYMHSIPRPAQDLDAPFSTQCQDPRMAASQPRENAALVMLARNSERDEARKTIQNIEAQFNQWFNYPVVFLNNEPWDPDFIRELNASVSGNAIFDTIPAKDWSYPPWVDPAAARQSMAQQATTNVWNGGKESYHHMCRFYSGTFYTLPALAPFKWYWRLEPGVRYTCAITYDPFAAMARHGKTYGFTIALWEEPATCPSLFRAVDDFRRAHALPQTPNWNALLTTNSGDTPWYLRPYPLRKLAALLGAAHTSRAGDRWNLCHYWSNFEIADLDFFRGPQYQALFKHLDRTGGFYHERWGDAPVHSLAVHLLLPPGQLHHFSDIGYHHEPFFQCPGNAPGEGQLPGNEALGGEEWSAESEGAIGCRCQCADQRRRNNRGICLDRMQRPAALHRTGWWARWRGRYPYTINIPE</sequence>
<protein>
    <recommendedName>
        <fullName evidence="8">Glycosyltransferase family 15 protein</fullName>
    </recommendedName>
</protein>
<dbReference type="GO" id="GO:0005794">
    <property type="term" value="C:Golgi apparatus"/>
    <property type="evidence" value="ECO:0007669"/>
    <property type="project" value="TreeGrafter"/>
</dbReference>
<feature type="transmembrane region" description="Helical" evidence="5">
    <location>
        <begin position="91"/>
        <end position="112"/>
    </location>
</feature>
<keyword evidence="5" id="KW-0812">Transmembrane</keyword>
<proteinExistence type="inferred from homology"/>
<dbReference type="SUPFAM" id="SSF103473">
    <property type="entry name" value="MFS general substrate transporter"/>
    <property type="match status" value="1"/>
</dbReference>
<comment type="similarity">
    <text evidence="2">Belongs to the glycosyltransferase 15 family.</text>
</comment>
<keyword evidence="5" id="KW-0472">Membrane</keyword>
<comment type="caution">
    <text evidence="6">The sequence shown here is derived from an EMBL/GenBank/DDBJ whole genome shotgun (WGS) entry which is preliminary data.</text>
</comment>
<dbReference type="InterPro" id="IPR036259">
    <property type="entry name" value="MFS_trans_sf"/>
</dbReference>
<dbReference type="InterPro" id="IPR002685">
    <property type="entry name" value="Glyco_trans_15"/>
</dbReference>
<dbReference type="GO" id="GO:0022857">
    <property type="term" value="F:transmembrane transporter activity"/>
    <property type="evidence" value="ECO:0007669"/>
    <property type="project" value="InterPro"/>
</dbReference>
<keyword evidence="7" id="KW-1185">Reference proteome</keyword>
<dbReference type="InterPro" id="IPR011701">
    <property type="entry name" value="MFS"/>
</dbReference>
<reference evidence="6" key="1">
    <citation type="submission" date="2023-02" db="EMBL/GenBank/DDBJ databases">
        <authorList>
            <person name="Palmer J.M."/>
        </authorList>
    </citation>
    <scope>NUCLEOTIDE SEQUENCE</scope>
    <source>
        <strain evidence="6">FW57</strain>
    </source>
</reference>
<evidence type="ECO:0008006" key="8">
    <source>
        <dbReference type="Google" id="ProtNLM"/>
    </source>
</evidence>
<dbReference type="GO" id="GO:0006487">
    <property type="term" value="P:protein N-linked glycosylation"/>
    <property type="evidence" value="ECO:0007669"/>
    <property type="project" value="TreeGrafter"/>
</dbReference>
<dbReference type="Proteomes" id="UP001197093">
    <property type="component" value="Unassembled WGS sequence"/>
</dbReference>
<evidence type="ECO:0000256" key="4">
    <source>
        <dbReference type="ARBA" id="ARBA00022679"/>
    </source>
</evidence>
<name>A0AAD4F717_9PEZI</name>
<dbReference type="GO" id="GO:0016020">
    <property type="term" value="C:membrane"/>
    <property type="evidence" value="ECO:0007669"/>
    <property type="project" value="UniProtKB-SubCell"/>
</dbReference>
<evidence type="ECO:0000256" key="5">
    <source>
        <dbReference type="SAM" id="Phobius"/>
    </source>
</evidence>
<accession>A0AAD4F717</accession>
<evidence type="ECO:0000256" key="1">
    <source>
        <dbReference type="ARBA" id="ARBA00004141"/>
    </source>
</evidence>
<gene>
    <name evidence="6" type="ORF">NEMBOFW57_004550</name>
</gene>
<feature type="transmembrane region" description="Helical" evidence="5">
    <location>
        <begin position="26"/>
        <end position="46"/>
    </location>
</feature>
<dbReference type="Pfam" id="PF07690">
    <property type="entry name" value="MFS_1"/>
    <property type="match status" value="1"/>
</dbReference>
<dbReference type="EMBL" id="JAHCVI010000001">
    <property type="protein sequence ID" value="KAG7294476.1"/>
    <property type="molecule type" value="Genomic_DNA"/>
</dbReference>
<evidence type="ECO:0000313" key="6">
    <source>
        <dbReference type="EMBL" id="KAG7294476.1"/>
    </source>
</evidence>
<dbReference type="GO" id="GO:0000032">
    <property type="term" value="P:cell wall mannoprotein biosynthetic process"/>
    <property type="evidence" value="ECO:0007669"/>
    <property type="project" value="TreeGrafter"/>
</dbReference>
<keyword evidence="4" id="KW-0808">Transferase</keyword>
<dbReference type="PANTHER" id="PTHR31121">
    <property type="entry name" value="ALPHA-1,2 MANNOSYLTRANSFERASE KTR1"/>
    <property type="match status" value="1"/>
</dbReference>
<dbReference type="Gene3D" id="3.90.550.10">
    <property type="entry name" value="Spore Coat Polysaccharide Biosynthesis Protein SpsA, Chain A"/>
    <property type="match status" value="1"/>
</dbReference>
<feature type="transmembrane region" description="Helical" evidence="5">
    <location>
        <begin position="172"/>
        <end position="197"/>
    </location>
</feature>
<dbReference type="Gene3D" id="1.20.1250.20">
    <property type="entry name" value="MFS general substrate transporter like domains"/>
    <property type="match status" value="1"/>
</dbReference>
<evidence type="ECO:0000256" key="2">
    <source>
        <dbReference type="ARBA" id="ARBA00007677"/>
    </source>
</evidence>